<name>A0A1H3BKV1_THIRO</name>
<accession>A0A1H3BKV1</accession>
<gene>
    <name evidence="2" type="ORF">SAMN05421783_12550</name>
</gene>
<dbReference type="STRING" id="1058.SAMN05421783_12550"/>
<sequence>MMNPRIPAMTLACCALAVSLGAVADDDFYGTVESRPADGSVGEWVIGGRTFAATAATKIDTDDGPLDVGACASVDKEGERVEEIESEPAGKCP</sequence>
<dbReference type="Proteomes" id="UP000198816">
    <property type="component" value="Unassembled WGS sequence"/>
</dbReference>
<feature type="chain" id="PRO_5011604177" description="DUF5666 domain-containing protein" evidence="1">
    <location>
        <begin position="25"/>
        <end position="93"/>
    </location>
</feature>
<feature type="signal peptide" evidence="1">
    <location>
        <begin position="1"/>
        <end position="24"/>
    </location>
</feature>
<dbReference type="RefSeq" id="WP_093036659.1">
    <property type="nucleotide sequence ID" value="NZ_FNNZ01000025.1"/>
</dbReference>
<protein>
    <recommendedName>
        <fullName evidence="4">DUF5666 domain-containing protein</fullName>
    </recommendedName>
</protein>
<proteinExistence type="predicted"/>
<reference evidence="3" key="1">
    <citation type="submission" date="2016-10" db="EMBL/GenBank/DDBJ databases">
        <authorList>
            <person name="Varghese N."/>
            <person name="Submissions S."/>
        </authorList>
    </citation>
    <scope>NUCLEOTIDE SEQUENCE [LARGE SCALE GENOMIC DNA]</scope>
    <source>
        <strain evidence="3">DSM 217</strain>
    </source>
</reference>
<evidence type="ECO:0008006" key="4">
    <source>
        <dbReference type="Google" id="ProtNLM"/>
    </source>
</evidence>
<organism evidence="2 3">
    <name type="scientific">Thiocapsa roseopersicina</name>
    <dbReference type="NCBI Taxonomy" id="1058"/>
    <lineage>
        <taxon>Bacteria</taxon>
        <taxon>Pseudomonadati</taxon>
        <taxon>Pseudomonadota</taxon>
        <taxon>Gammaproteobacteria</taxon>
        <taxon>Chromatiales</taxon>
        <taxon>Chromatiaceae</taxon>
        <taxon>Thiocapsa</taxon>
    </lineage>
</organism>
<keyword evidence="1" id="KW-0732">Signal</keyword>
<evidence type="ECO:0000313" key="2">
    <source>
        <dbReference type="EMBL" id="SDX42583.1"/>
    </source>
</evidence>
<dbReference type="OrthoDB" id="5570130at2"/>
<dbReference type="EMBL" id="FNNZ01000025">
    <property type="protein sequence ID" value="SDX42583.1"/>
    <property type="molecule type" value="Genomic_DNA"/>
</dbReference>
<evidence type="ECO:0000256" key="1">
    <source>
        <dbReference type="SAM" id="SignalP"/>
    </source>
</evidence>
<keyword evidence="3" id="KW-1185">Reference proteome</keyword>
<evidence type="ECO:0000313" key="3">
    <source>
        <dbReference type="Proteomes" id="UP000198816"/>
    </source>
</evidence>
<dbReference type="AlphaFoldDB" id="A0A1H3BKV1"/>